<evidence type="ECO:0000256" key="1">
    <source>
        <dbReference type="SAM" id="MobiDB-lite"/>
    </source>
</evidence>
<evidence type="ECO:0000259" key="2">
    <source>
        <dbReference type="PROSITE" id="PS50943"/>
    </source>
</evidence>
<dbReference type="Gene3D" id="1.10.260.40">
    <property type="entry name" value="lambda repressor-like DNA-binding domains"/>
    <property type="match status" value="1"/>
</dbReference>
<dbReference type="GO" id="GO:0003677">
    <property type="term" value="F:DNA binding"/>
    <property type="evidence" value="ECO:0007669"/>
    <property type="project" value="InterPro"/>
</dbReference>
<feature type="compositionally biased region" description="Basic and acidic residues" evidence="1">
    <location>
        <begin position="33"/>
        <end position="50"/>
    </location>
</feature>
<protein>
    <recommendedName>
        <fullName evidence="2">HTH cro/C1-type domain-containing protein</fullName>
    </recommendedName>
</protein>
<dbReference type="InterPro" id="IPR001387">
    <property type="entry name" value="Cro/C1-type_HTH"/>
</dbReference>
<proteinExistence type="predicted"/>
<organism evidence="3">
    <name type="scientific">bioreactor metagenome</name>
    <dbReference type="NCBI Taxonomy" id="1076179"/>
    <lineage>
        <taxon>unclassified sequences</taxon>
        <taxon>metagenomes</taxon>
        <taxon>ecological metagenomes</taxon>
    </lineage>
</organism>
<evidence type="ECO:0000313" key="3">
    <source>
        <dbReference type="EMBL" id="MPM46449.1"/>
    </source>
</evidence>
<dbReference type="EMBL" id="VSSQ01011282">
    <property type="protein sequence ID" value="MPM46449.1"/>
    <property type="molecule type" value="Genomic_DNA"/>
</dbReference>
<dbReference type="InterPro" id="IPR010982">
    <property type="entry name" value="Lambda_DNA-bd_dom_sf"/>
</dbReference>
<dbReference type="AlphaFoldDB" id="A0A644ZZQ1"/>
<gene>
    <name evidence="3" type="ORF">SDC9_93149</name>
</gene>
<sequence length="81" mass="9183">MTHRDRTPSVEKVQQLAQYLGVSTSELLGEQSESEKKEHTSEEEGVSRDPLDARIMDLASSMSPAQKKALIEKMEFLIFMQ</sequence>
<accession>A0A644ZZQ1</accession>
<dbReference type="PROSITE" id="PS50943">
    <property type="entry name" value="HTH_CROC1"/>
    <property type="match status" value="1"/>
</dbReference>
<feature type="region of interest" description="Disordered" evidence="1">
    <location>
        <begin position="24"/>
        <end position="50"/>
    </location>
</feature>
<name>A0A644ZZQ1_9ZZZZ</name>
<feature type="domain" description="HTH cro/C1-type" evidence="2">
    <location>
        <begin position="6"/>
        <end position="27"/>
    </location>
</feature>
<comment type="caution">
    <text evidence="3">The sequence shown here is derived from an EMBL/GenBank/DDBJ whole genome shotgun (WGS) entry which is preliminary data.</text>
</comment>
<reference evidence="3" key="1">
    <citation type="submission" date="2019-08" db="EMBL/GenBank/DDBJ databases">
        <authorList>
            <person name="Kucharzyk K."/>
            <person name="Murdoch R.W."/>
            <person name="Higgins S."/>
            <person name="Loffler F."/>
        </authorList>
    </citation>
    <scope>NUCLEOTIDE SEQUENCE</scope>
</reference>